<evidence type="ECO:0000256" key="1">
    <source>
        <dbReference type="ARBA" id="ARBA00023125"/>
    </source>
</evidence>
<name>A0A428YZP4_KIBAR</name>
<evidence type="ECO:0000313" key="4">
    <source>
        <dbReference type="EMBL" id="RSM76787.1"/>
    </source>
</evidence>
<accession>A0A428YZP4</accession>
<organism evidence="4 5">
    <name type="scientific">Kibdelosporangium aridum</name>
    <dbReference type="NCBI Taxonomy" id="2030"/>
    <lineage>
        <taxon>Bacteria</taxon>
        <taxon>Bacillati</taxon>
        <taxon>Actinomycetota</taxon>
        <taxon>Actinomycetes</taxon>
        <taxon>Pseudonocardiales</taxon>
        <taxon>Pseudonocardiaceae</taxon>
        <taxon>Kibdelosporangium</taxon>
    </lineage>
</organism>
<dbReference type="PANTHER" id="PTHR30055:SF174">
    <property type="entry name" value="TRANSCRIPTIONAL REGULATORY PROTEIN (PROBABLY TETR-FAMILY)-RELATED"/>
    <property type="match status" value="1"/>
</dbReference>
<proteinExistence type="predicted"/>
<protein>
    <submittedName>
        <fullName evidence="4">TetR/AcrR family transcriptional regulator</fullName>
    </submittedName>
</protein>
<keyword evidence="1 2" id="KW-0238">DNA-binding</keyword>
<dbReference type="PROSITE" id="PS50977">
    <property type="entry name" value="HTH_TETR_2"/>
    <property type="match status" value="1"/>
</dbReference>
<dbReference type="SUPFAM" id="SSF46689">
    <property type="entry name" value="Homeodomain-like"/>
    <property type="match status" value="1"/>
</dbReference>
<dbReference type="InterPro" id="IPR009057">
    <property type="entry name" value="Homeodomain-like_sf"/>
</dbReference>
<dbReference type="InterPro" id="IPR050109">
    <property type="entry name" value="HTH-type_TetR-like_transc_reg"/>
</dbReference>
<dbReference type="Proteomes" id="UP000287547">
    <property type="component" value="Unassembled WGS sequence"/>
</dbReference>
<dbReference type="Pfam" id="PF00440">
    <property type="entry name" value="TetR_N"/>
    <property type="match status" value="1"/>
</dbReference>
<evidence type="ECO:0000259" key="3">
    <source>
        <dbReference type="PROSITE" id="PS50977"/>
    </source>
</evidence>
<dbReference type="PANTHER" id="PTHR30055">
    <property type="entry name" value="HTH-TYPE TRANSCRIPTIONAL REGULATOR RUTR"/>
    <property type="match status" value="1"/>
</dbReference>
<feature type="domain" description="HTH tetR-type" evidence="3">
    <location>
        <begin position="62"/>
        <end position="122"/>
    </location>
</feature>
<dbReference type="EMBL" id="QHKI01000043">
    <property type="protein sequence ID" value="RSM76787.1"/>
    <property type="molecule type" value="Genomic_DNA"/>
</dbReference>
<dbReference type="GO" id="GO:0003700">
    <property type="term" value="F:DNA-binding transcription factor activity"/>
    <property type="evidence" value="ECO:0007669"/>
    <property type="project" value="TreeGrafter"/>
</dbReference>
<dbReference type="InterPro" id="IPR001647">
    <property type="entry name" value="HTH_TetR"/>
</dbReference>
<feature type="DNA-binding region" description="H-T-H motif" evidence="2">
    <location>
        <begin position="85"/>
        <end position="104"/>
    </location>
</feature>
<comment type="caution">
    <text evidence="4">The sequence shown here is derived from an EMBL/GenBank/DDBJ whole genome shotgun (WGS) entry which is preliminary data.</text>
</comment>
<dbReference type="Gene3D" id="1.10.357.10">
    <property type="entry name" value="Tetracycline Repressor, domain 2"/>
    <property type="match status" value="1"/>
</dbReference>
<dbReference type="GO" id="GO:0000976">
    <property type="term" value="F:transcription cis-regulatory region binding"/>
    <property type="evidence" value="ECO:0007669"/>
    <property type="project" value="TreeGrafter"/>
</dbReference>
<dbReference type="AlphaFoldDB" id="A0A428YZP4"/>
<evidence type="ECO:0000313" key="5">
    <source>
        <dbReference type="Proteomes" id="UP000287547"/>
    </source>
</evidence>
<evidence type="ECO:0000256" key="2">
    <source>
        <dbReference type="PROSITE-ProRule" id="PRU00335"/>
    </source>
</evidence>
<reference evidence="4 5" key="1">
    <citation type="submission" date="2018-05" db="EMBL/GenBank/DDBJ databases">
        <title>Evolution of GPA BGCs.</title>
        <authorList>
            <person name="Waglechner N."/>
            <person name="Wright G.D."/>
        </authorList>
    </citation>
    <scope>NUCLEOTIDE SEQUENCE [LARGE SCALE GENOMIC DNA]</scope>
    <source>
        <strain evidence="4 5">A82846</strain>
    </source>
</reference>
<gene>
    <name evidence="4" type="ORF">DMH04_36360</name>
</gene>
<sequence length="288" mass="30493">MLTTDRRPALFSHLRPAGLPNHLSSPMVASSETANGVTLCGNRRKELGVADRPPTRRQMSAEQTRRKLLAVAMDEFSRRPYAEVTVGEIAKAAGVAHGLLSHHFNGKPGLYAETLRDVTRQLAEATQSDPTAPSGEQIRYRLRAYVDFIAQNEGIARNLILGGAEPGPEACDVLDSGRCSGIRAICGTLGLDSEHPAVSMSMTVFVKAADAAAGAWLDAGQPFTPDRVVDALVELLRGALHSAKQLDPSLDVSEALADLDDRAPAESALAGPVLIDSGLVDRALADSA</sequence>